<gene>
    <name evidence="2" type="ORF">DM82_1284</name>
</gene>
<feature type="compositionally biased region" description="Basic and acidic residues" evidence="1">
    <location>
        <begin position="9"/>
        <end position="23"/>
    </location>
</feature>
<evidence type="ECO:0000256" key="1">
    <source>
        <dbReference type="SAM" id="MobiDB-lite"/>
    </source>
</evidence>
<dbReference type="EMBL" id="CP008726">
    <property type="protein sequence ID" value="AIO65042.1"/>
    <property type="molecule type" value="Genomic_DNA"/>
</dbReference>
<reference evidence="2 3" key="1">
    <citation type="submission" date="2014-06" db="EMBL/GenBank/DDBJ databases">
        <authorList>
            <person name="Bishop-Lilly K.A."/>
            <person name="Broomall S.M."/>
            <person name="Chain P.S."/>
            <person name="Chertkov O."/>
            <person name="Coyne S.R."/>
            <person name="Daligault H.E."/>
            <person name="Davenport K.W."/>
            <person name="Erkkila T."/>
            <person name="Frey K.G."/>
            <person name="Gibbons H.S."/>
            <person name="Gu W."/>
            <person name="Jaissle J."/>
            <person name="Johnson S.L."/>
            <person name="Koroleva G.I."/>
            <person name="Ladner J.T."/>
            <person name="Lo C.-C."/>
            <person name="Minogue T.D."/>
            <person name="Munk C."/>
            <person name="Palacios G.F."/>
            <person name="Redden C.L."/>
            <person name="Rosenzweig C.N."/>
            <person name="Scholz M.B."/>
            <person name="Teshima H."/>
            <person name="Xu Y."/>
        </authorList>
    </citation>
    <scope>NUCLEOTIDE SEQUENCE [LARGE SCALE GENOMIC DNA]</scope>
    <source>
        <strain evidence="2 3">EO147</strain>
    </source>
</reference>
<dbReference type="AlphaFoldDB" id="A0AAI8B3K5"/>
<evidence type="ECO:0000313" key="3">
    <source>
        <dbReference type="Proteomes" id="UP000029424"/>
    </source>
</evidence>
<proteinExistence type="predicted"/>
<keyword evidence="3" id="KW-1185">Reference proteome</keyword>
<dbReference type="KEGG" id="bok:DM82_1284"/>
<organism evidence="2 3">
    <name type="scientific">Burkholderia oklahomensis</name>
    <dbReference type="NCBI Taxonomy" id="342113"/>
    <lineage>
        <taxon>Bacteria</taxon>
        <taxon>Pseudomonadati</taxon>
        <taxon>Pseudomonadota</taxon>
        <taxon>Betaproteobacteria</taxon>
        <taxon>Burkholderiales</taxon>
        <taxon>Burkholderiaceae</taxon>
        <taxon>Burkholderia</taxon>
        <taxon>pseudomallei group</taxon>
    </lineage>
</organism>
<dbReference type="Proteomes" id="UP000029424">
    <property type="component" value="Chromosome 1"/>
</dbReference>
<name>A0AAI8B3K5_9BURK</name>
<evidence type="ECO:0000313" key="2">
    <source>
        <dbReference type="EMBL" id="AIO65042.1"/>
    </source>
</evidence>
<accession>A0AAI8B3K5</accession>
<feature type="compositionally biased region" description="Basic and acidic residues" evidence="1">
    <location>
        <begin position="55"/>
        <end position="77"/>
    </location>
</feature>
<protein>
    <submittedName>
        <fullName evidence="2">Uncharacterized protein</fullName>
    </submittedName>
</protein>
<feature type="region of interest" description="Disordered" evidence="1">
    <location>
        <begin position="1"/>
        <end position="87"/>
    </location>
</feature>
<sequence length="87" mass="9231">MSDGKAIGRRSDSDADDSRRGERAAQSALAENAVNDAGVERDATCARGAQSPSGERVRDGERDANRARESNVAHRACDATSPSWEAK</sequence>